<feature type="region of interest" description="Disordered" evidence="1">
    <location>
        <begin position="50"/>
        <end position="94"/>
    </location>
</feature>
<accession>R0LIF1</accession>
<evidence type="ECO:0000313" key="2">
    <source>
        <dbReference type="EMBL" id="EOB00153.1"/>
    </source>
</evidence>
<evidence type="ECO:0000256" key="1">
    <source>
        <dbReference type="SAM" id="MobiDB-lite"/>
    </source>
</evidence>
<name>R0LIF1_ANAPL</name>
<dbReference type="Proteomes" id="UP000296049">
    <property type="component" value="Unassembled WGS sequence"/>
</dbReference>
<dbReference type="AlphaFoldDB" id="R0LIF1"/>
<protein>
    <submittedName>
        <fullName evidence="2">Uncharacterized protein</fullName>
    </submittedName>
</protein>
<evidence type="ECO:0000313" key="3">
    <source>
        <dbReference type="Proteomes" id="UP000296049"/>
    </source>
</evidence>
<keyword evidence="3" id="KW-1185">Reference proteome</keyword>
<proteinExistence type="predicted"/>
<gene>
    <name evidence="2" type="ORF">Anapl_03461</name>
</gene>
<dbReference type="EMBL" id="KB743226">
    <property type="protein sequence ID" value="EOB00153.1"/>
    <property type="molecule type" value="Genomic_DNA"/>
</dbReference>
<organism evidence="2 3">
    <name type="scientific">Anas platyrhynchos</name>
    <name type="common">Mallard</name>
    <name type="synonym">Anas boschas</name>
    <dbReference type="NCBI Taxonomy" id="8839"/>
    <lineage>
        <taxon>Eukaryota</taxon>
        <taxon>Metazoa</taxon>
        <taxon>Chordata</taxon>
        <taxon>Craniata</taxon>
        <taxon>Vertebrata</taxon>
        <taxon>Euteleostomi</taxon>
        <taxon>Archelosauria</taxon>
        <taxon>Archosauria</taxon>
        <taxon>Dinosauria</taxon>
        <taxon>Saurischia</taxon>
        <taxon>Theropoda</taxon>
        <taxon>Coelurosauria</taxon>
        <taxon>Aves</taxon>
        <taxon>Neognathae</taxon>
        <taxon>Galloanserae</taxon>
        <taxon>Anseriformes</taxon>
        <taxon>Anatidae</taxon>
        <taxon>Anatinae</taxon>
        <taxon>Anas</taxon>
    </lineage>
</organism>
<sequence length="94" mass="10062">MEDALFQGEQKTEVTNRPAKQRIISLAVYEYEEGNSGFIDQRKRYQVRGNRSLQPTAGGISLKQGGGTGSVPLAQAASRSQKDAGAAPLLVQGL</sequence>
<reference evidence="3" key="1">
    <citation type="journal article" date="2013" name="Nat. Genet.">
        <title>The duck genome and transcriptome provide insight into an avian influenza virus reservoir species.</title>
        <authorList>
            <person name="Huang Y."/>
            <person name="Li Y."/>
            <person name="Burt D.W."/>
            <person name="Chen H."/>
            <person name="Zhang Y."/>
            <person name="Qian W."/>
            <person name="Kim H."/>
            <person name="Gan S."/>
            <person name="Zhao Y."/>
            <person name="Li J."/>
            <person name="Yi K."/>
            <person name="Feng H."/>
            <person name="Zhu P."/>
            <person name="Li B."/>
            <person name="Liu Q."/>
            <person name="Fairley S."/>
            <person name="Magor K.E."/>
            <person name="Du Z."/>
            <person name="Hu X."/>
            <person name="Goodman L."/>
            <person name="Tafer H."/>
            <person name="Vignal A."/>
            <person name="Lee T."/>
            <person name="Kim K.W."/>
            <person name="Sheng Z."/>
            <person name="An Y."/>
            <person name="Searle S."/>
            <person name="Herrero J."/>
            <person name="Groenen M.A."/>
            <person name="Crooijmans R.P."/>
            <person name="Faraut T."/>
            <person name="Cai Q."/>
            <person name="Webster R.G."/>
            <person name="Aldridge J.R."/>
            <person name="Warren W.C."/>
            <person name="Bartschat S."/>
            <person name="Kehr S."/>
            <person name="Marz M."/>
            <person name="Stadler P.F."/>
            <person name="Smith J."/>
            <person name="Kraus R.H."/>
            <person name="Zhao Y."/>
            <person name="Ren L."/>
            <person name="Fei J."/>
            <person name="Morisson M."/>
            <person name="Kaiser P."/>
            <person name="Griffin D.K."/>
            <person name="Rao M."/>
            <person name="Pitel F."/>
            <person name="Wang J."/>
            <person name="Li N."/>
        </authorList>
    </citation>
    <scope>NUCLEOTIDE SEQUENCE [LARGE SCALE GENOMIC DNA]</scope>
</reference>